<dbReference type="GO" id="GO:0046872">
    <property type="term" value="F:metal ion binding"/>
    <property type="evidence" value="ECO:0007669"/>
    <property type="project" value="UniProtKB-KW"/>
</dbReference>
<evidence type="ECO:0000256" key="8">
    <source>
        <dbReference type="ARBA" id="ARBA00022833"/>
    </source>
</evidence>
<keyword evidence="11 12" id="KW-0472">Membrane</keyword>
<comment type="similarity">
    <text evidence="3">Belongs to the peptidase M50B family.</text>
</comment>
<keyword evidence="7" id="KW-0378">Hydrolase</keyword>
<reference evidence="14" key="1">
    <citation type="submission" date="2018-06" db="EMBL/GenBank/DDBJ databases">
        <title>Paenibacillus xerothermodurans sp. nov. an extremely dry heat resistant spore forming bacterium isolated from the soil of Cape Canaveral, Florida.</title>
        <authorList>
            <person name="Seuylemezian A."/>
            <person name="Kaur N."/>
            <person name="Patil P."/>
            <person name="Patil P."/>
            <person name="Mayilraj S."/>
            <person name="Vaishampayan P."/>
        </authorList>
    </citation>
    <scope>NUCLEOTIDE SEQUENCE [LARGE SCALE GENOMIC DNA]</scope>
    <source>
        <strain evidence="14">ATCC 27380</strain>
    </source>
</reference>
<gene>
    <name evidence="14" type="ORF">CBW46_013080</name>
</gene>
<dbReference type="CDD" id="cd06160">
    <property type="entry name" value="S2P-M50_like_2"/>
    <property type="match status" value="1"/>
</dbReference>
<feature type="transmembrane region" description="Helical" evidence="12">
    <location>
        <begin position="141"/>
        <end position="162"/>
    </location>
</feature>
<organism evidence="14 15">
    <name type="scientific">Paenibacillus xerothermodurans</name>
    <dbReference type="NCBI Taxonomy" id="1977292"/>
    <lineage>
        <taxon>Bacteria</taxon>
        <taxon>Bacillati</taxon>
        <taxon>Bacillota</taxon>
        <taxon>Bacilli</taxon>
        <taxon>Bacillales</taxon>
        <taxon>Paenibacillaceae</taxon>
        <taxon>Paenibacillus</taxon>
    </lineage>
</organism>
<keyword evidence="5 12" id="KW-0812">Transmembrane</keyword>
<accession>A0A2W1NBM0</accession>
<keyword evidence="4 14" id="KW-0645">Protease</keyword>
<evidence type="ECO:0000256" key="1">
    <source>
        <dbReference type="ARBA" id="ARBA00001947"/>
    </source>
</evidence>
<evidence type="ECO:0000313" key="14">
    <source>
        <dbReference type="EMBL" id="PZE20491.1"/>
    </source>
</evidence>
<feature type="transmembrane region" description="Helical" evidence="12">
    <location>
        <begin position="113"/>
        <end position="135"/>
    </location>
</feature>
<evidence type="ECO:0000313" key="15">
    <source>
        <dbReference type="Proteomes" id="UP000214746"/>
    </source>
</evidence>
<comment type="subcellular location">
    <subcellularLocation>
        <location evidence="2">Membrane</location>
        <topology evidence="2">Multi-pass membrane protein</topology>
    </subcellularLocation>
</comment>
<feature type="transmembrane region" description="Helical" evidence="12">
    <location>
        <begin position="174"/>
        <end position="202"/>
    </location>
</feature>
<feature type="transmembrane region" description="Helical" evidence="12">
    <location>
        <begin position="329"/>
        <end position="349"/>
    </location>
</feature>
<dbReference type="RefSeq" id="WP_089200569.1">
    <property type="nucleotide sequence ID" value="NZ_NHRJ02000007.1"/>
</dbReference>
<protein>
    <submittedName>
        <fullName evidence="14">Site-2 protease family protein</fullName>
    </submittedName>
</protein>
<evidence type="ECO:0000256" key="10">
    <source>
        <dbReference type="ARBA" id="ARBA00023049"/>
    </source>
</evidence>
<evidence type="ECO:0000256" key="9">
    <source>
        <dbReference type="ARBA" id="ARBA00022989"/>
    </source>
</evidence>
<evidence type="ECO:0000256" key="2">
    <source>
        <dbReference type="ARBA" id="ARBA00004141"/>
    </source>
</evidence>
<evidence type="ECO:0000256" key="3">
    <source>
        <dbReference type="ARBA" id="ARBA00007931"/>
    </source>
</evidence>
<proteinExistence type="inferred from homology"/>
<evidence type="ECO:0000256" key="4">
    <source>
        <dbReference type="ARBA" id="ARBA00022670"/>
    </source>
</evidence>
<evidence type="ECO:0000256" key="6">
    <source>
        <dbReference type="ARBA" id="ARBA00022723"/>
    </source>
</evidence>
<evidence type="ECO:0000256" key="5">
    <source>
        <dbReference type="ARBA" id="ARBA00022692"/>
    </source>
</evidence>
<keyword evidence="10" id="KW-0482">Metalloprotease</keyword>
<keyword evidence="9 12" id="KW-1133">Transmembrane helix</keyword>
<feature type="domain" description="Peptidase M50" evidence="13">
    <location>
        <begin position="140"/>
        <end position="173"/>
    </location>
</feature>
<dbReference type="EMBL" id="NHRJ02000007">
    <property type="protein sequence ID" value="PZE20491.1"/>
    <property type="molecule type" value="Genomic_DNA"/>
</dbReference>
<evidence type="ECO:0000259" key="13">
    <source>
        <dbReference type="Pfam" id="PF02163"/>
    </source>
</evidence>
<dbReference type="GO" id="GO:0008237">
    <property type="term" value="F:metallopeptidase activity"/>
    <property type="evidence" value="ECO:0007669"/>
    <property type="project" value="UniProtKB-KW"/>
</dbReference>
<dbReference type="Proteomes" id="UP000214746">
    <property type="component" value="Unassembled WGS sequence"/>
</dbReference>
<feature type="transmembrane region" description="Helical" evidence="12">
    <location>
        <begin position="83"/>
        <end position="101"/>
    </location>
</feature>
<comment type="cofactor">
    <cofactor evidence="1">
        <name>Zn(2+)</name>
        <dbReference type="ChEBI" id="CHEBI:29105"/>
    </cofactor>
</comment>
<dbReference type="Pfam" id="PF02163">
    <property type="entry name" value="Peptidase_M50"/>
    <property type="match status" value="2"/>
</dbReference>
<dbReference type="AlphaFoldDB" id="A0A2W1NBM0"/>
<dbReference type="GO" id="GO:0016020">
    <property type="term" value="C:membrane"/>
    <property type="evidence" value="ECO:0007669"/>
    <property type="project" value="UniProtKB-SubCell"/>
</dbReference>
<dbReference type="OrthoDB" id="9781963at2"/>
<name>A0A2W1NBM0_PAEXE</name>
<evidence type="ECO:0000256" key="12">
    <source>
        <dbReference type="SAM" id="Phobius"/>
    </source>
</evidence>
<sequence>MQQRKRTKKNPLWIIGAAGAFLLTQGKLLFSLLKFGKFGGLFISMLVSIWAYAIVFPWTFAIGFVLLILVHEFGHVFAARQKGLPVTAPLFIPFLGALINLKRHPRDAATEAYVAIGGPMLGTVGALVVFGIAVYVDHPMWYSLAMTGFLINLFNLLPIHPLDGGRIVTAVSRWLWLVGLIGGLVLIIYNFNVILLLIWAMFAYDLYKKYVVRRKLGADKRALAASFLVPAQPLIEQGYIIPGQEHKRELDFVTYSDLEGQQFVRVMWEGLNFQGTIPLTQQALIRRAHVTRLDRIQKEDGLHLMIHCQVDYDPFENDRYYEVPTAARWKYGIAYFGLAGFLFGMMALVRRVGEL</sequence>
<feature type="transmembrane region" description="Helical" evidence="12">
    <location>
        <begin position="42"/>
        <end position="71"/>
    </location>
</feature>
<keyword evidence="8" id="KW-0862">Zinc</keyword>
<feature type="domain" description="Peptidase M50" evidence="13">
    <location>
        <begin position="60"/>
        <end position="136"/>
    </location>
</feature>
<dbReference type="GO" id="GO:0006508">
    <property type="term" value="P:proteolysis"/>
    <property type="evidence" value="ECO:0007669"/>
    <property type="project" value="UniProtKB-KW"/>
</dbReference>
<evidence type="ECO:0000256" key="7">
    <source>
        <dbReference type="ARBA" id="ARBA00022801"/>
    </source>
</evidence>
<dbReference type="InterPro" id="IPR008915">
    <property type="entry name" value="Peptidase_M50"/>
</dbReference>
<keyword evidence="15" id="KW-1185">Reference proteome</keyword>
<comment type="caution">
    <text evidence="14">The sequence shown here is derived from an EMBL/GenBank/DDBJ whole genome shotgun (WGS) entry which is preliminary data.</text>
</comment>
<keyword evidence="6" id="KW-0479">Metal-binding</keyword>
<feature type="transmembrane region" description="Helical" evidence="12">
    <location>
        <begin position="12"/>
        <end position="30"/>
    </location>
</feature>
<dbReference type="PANTHER" id="PTHR39188">
    <property type="entry name" value="MEMBRANE-ASSOCIATED ZINC METALLOPROTEASE M50B"/>
    <property type="match status" value="1"/>
</dbReference>
<evidence type="ECO:0000256" key="11">
    <source>
        <dbReference type="ARBA" id="ARBA00023136"/>
    </source>
</evidence>
<dbReference type="PANTHER" id="PTHR39188:SF3">
    <property type="entry name" value="STAGE IV SPORULATION PROTEIN FB"/>
    <property type="match status" value="1"/>
</dbReference>